<dbReference type="InterPro" id="IPR036397">
    <property type="entry name" value="RNaseH_sf"/>
</dbReference>
<dbReference type="InterPro" id="IPR026960">
    <property type="entry name" value="RVT-Znf"/>
</dbReference>
<dbReference type="PANTHER" id="PTHR33116:SF86">
    <property type="entry name" value="REVERSE TRANSCRIPTASE DOMAIN-CONTAINING PROTEIN"/>
    <property type="match status" value="1"/>
</dbReference>
<sequence>MDSQPLLAAWMNLQRMAVSLQDWSKISFGSVRKEIQRLERRLKFLRNEVFTDAIIREERLLEQQLCDLFEREEIMAKQRSRIEWLKEGDRNTSFFHARASARRRTNKIKLLVRDDGSSCSESQGIKLMAEHFFKKLFTSEQCESVEEVLEAIPCKVDESINEELCKAYSDEEIKEALFQMGPTKAPSPDGFPALFYQSHWNFLENDICRAVRGFLTGDEIPEGLCDSIIVLIPKIHNLVHLSKFRPISLCNVLYKIASKVLANRLKIFLPDIVSEFQSAFVPGRLITDSALVAFECLHSIRRQHSKNPFFALKIDMMKAYDRIEWSYLQGCLTKLGFAPAWVSSVMRCVTSVRYAVRINGELTRLVIPSRGIRQGDPVSPYLFLLCTEGLSCLLQRKESLGLLHGIRNGHQGPPISHLLFADDSIFFAKSDPRSVQVLKSTLQSYCNASGQKINLQKSSLLFGRYCPDAIKTCVKDCLQVSNEALQDTYLGMPTEINCAVTSSFNFLSERVWKRVNGWNDRPLSRAGKETMLKAVVQAIPTYIMSCFQVPTTICDKMKSSMANHWWGYEDGRKKMHWRSDLVIFNQAMLARQGWRILTDPNSLCSRVLKGRYFPDSDFWSAPKPRSASFTWRSILFGRELLKKGVRWAVGDGSTIKITKDKWIPGVQAGMVNTRFPIPDDVTVDWLMNPERNAWDEEIVKAVFNDDIAREVLQVPISRHGGEDFVSWPHDKRGLFTVRSAYNLVRSNLFVVAQSSNGRGQHSGANVDSQFWKALWTINAPGKMLIHLWRSVHDCLPTGFQLRRRHVPATEGCIFCGHDDRIEHVFLVCPFAATVWDAIKEKFQINLCRRELCNIRQWVFDFLTRSSHIQKTVLAVTLRHIWEARNFSRNNPVTTHPRQVIHKIVSYVDMIVQHCPKDRNASGCDLPLPVTKWKPPPPGMVLINSDAALFQASNQTGLAFVIRDHSATCLLAANKRITGLLSPELAEALAIRFALEHAKAEGFQNVLMASDCLSVIKRIQSGARDLSVVGVIVRDIKKLETEFLECSFIV</sequence>
<organism evidence="2">
    <name type="scientific">Oryza sativa subsp. japonica</name>
    <name type="common">Rice</name>
    <dbReference type="NCBI Taxonomy" id="39947"/>
    <lineage>
        <taxon>Eukaryota</taxon>
        <taxon>Viridiplantae</taxon>
        <taxon>Streptophyta</taxon>
        <taxon>Embryophyta</taxon>
        <taxon>Tracheophyta</taxon>
        <taxon>Spermatophyta</taxon>
        <taxon>Magnoliopsida</taxon>
        <taxon>Liliopsida</taxon>
        <taxon>Poales</taxon>
        <taxon>Poaceae</taxon>
        <taxon>BOP clade</taxon>
        <taxon>Oryzoideae</taxon>
        <taxon>Oryzeae</taxon>
        <taxon>Oryzinae</taxon>
        <taxon>Oryza</taxon>
        <taxon>Oryza sativa</taxon>
    </lineage>
</organism>
<dbReference type="EMBL" id="CM000138">
    <property type="protein sequence ID" value="EEE55133.1"/>
    <property type="molecule type" value="Genomic_DNA"/>
</dbReference>
<reference evidence="2" key="1">
    <citation type="journal article" date="2005" name="PLoS Biol.">
        <title>The genomes of Oryza sativa: a history of duplications.</title>
        <authorList>
            <person name="Yu J."/>
            <person name="Wang J."/>
            <person name="Lin W."/>
            <person name="Li S."/>
            <person name="Li H."/>
            <person name="Zhou J."/>
            <person name="Ni P."/>
            <person name="Dong W."/>
            <person name="Hu S."/>
            <person name="Zeng C."/>
            <person name="Zhang J."/>
            <person name="Zhang Y."/>
            <person name="Li R."/>
            <person name="Xu Z."/>
            <person name="Li S."/>
            <person name="Li X."/>
            <person name="Zheng H."/>
            <person name="Cong L."/>
            <person name="Lin L."/>
            <person name="Yin J."/>
            <person name="Geng J."/>
            <person name="Li G."/>
            <person name="Shi J."/>
            <person name="Liu J."/>
            <person name="Lv H."/>
            <person name="Li J."/>
            <person name="Wang J."/>
            <person name="Deng Y."/>
            <person name="Ran L."/>
            <person name="Shi X."/>
            <person name="Wang X."/>
            <person name="Wu Q."/>
            <person name="Li C."/>
            <person name="Ren X."/>
            <person name="Wang J."/>
            <person name="Wang X."/>
            <person name="Li D."/>
            <person name="Liu D."/>
            <person name="Zhang X."/>
            <person name="Ji Z."/>
            <person name="Zhao W."/>
            <person name="Sun Y."/>
            <person name="Zhang Z."/>
            <person name="Bao J."/>
            <person name="Han Y."/>
            <person name="Dong L."/>
            <person name="Ji J."/>
            <person name="Chen P."/>
            <person name="Wu S."/>
            <person name="Liu J."/>
            <person name="Xiao Y."/>
            <person name="Bu D."/>
            <person name="Tan J."/>
            <person name="Yang L."/>
            <person name="Ye C."/>
            <person name="Zhang J."/>
            <person name="Xu J."/>
            <person name="Zhou Y."/>
            <person name="Yu Y."/>
            <person name="Zhang B."/>
            <person name="Zhuang S."/>
            <person name="Wei H."/>
            <person name="Liu B."/>
            <person name="Lei M."/>
            <person name="Yu H."/>
            <person name="Li Y."/>
            <person name="Xu H."/>
            <person name="Wei S."/>
            <person name="He X."/>
            <person name="Fang L."/>
            <person name="Zhang Z."/>
            <person name="Zhang Y."/>
            <person name="Huang X."/>
            <person name="Su Z."/>
            <person name="Tong W."/>
            <person name="Li J."/>
            <person name="Tong Z."/>
            <person name="Li S."/>
            <person name="Ye J."/>
            <person name="Wang L."/>
            <person name="Fang L."/>
            <person name="Lei T."/>
            <person name="Chen C."/>
            <person name="Chen H."/>
            <person name="Xu Z."/>
            <person name="Li H."/>
            <person name="Huang H."/>
            <person name="Zhang F."/>
            <person name="Xu H."/>
            <person name="Li N."/>
            <person name="Zhao C."/>
            <person name="Li S."/>
            <person name="Dong L."/>
            <person name="Huang Y."/>
            <person name="Li L."/>
            <person name="Xi Y."/>
            <person name="Qi Q."/>
            <person name="Li W."/>
            <person name="Zhang B."/>
            <person name="Hu W."/>
            <person name="Zhang Y."/>
            <person name="Tian X."/>
            <person name="Jiao Y."/>
            <person name="Liang X."/>
            <person name="Jin J."/>
            <person name="Gao L."/>
            <person name="Zheng W."/>
            <person name="Hao B."/>
            <person name="Liu S."/>
            <person name="Wang W."/>
            <person name="Yuan L."/>
            <person name="Cao M."/>
            <person name="McDermott J."/>
            <person name="Samudrala R."/>
            <person name="Wang J."/>
            <person name="Wong G.K."/>
            <person name="Yang H."/>
        </authorList>
    </citation>
    <scope>NUCLEOTIDE SEQUENCE [LARGE SCALE GENOMIC DNA]</scope>
</reference>
<dbReference type="CDD" id="cd01650">
    <property type="entry name" value="RT_nLTR_like"/>
    <property type="match status" value="1"/>
</dbReference>
<dbReference type="GO" id="GO:0004523">
    <property type="term" value="F:RNA-DNA hybrid ribonuclease activity"/>
    <property type="evidence" value="ECO:0007669"/>
    <property type="project" value="InterPro"/>
</dbReference>
<dbReference type="PROSITE" id="PS50878">
    <property type="entry name" value="RT_POL"/>
    <property type="match status" value="1"/>
</dbReference>
<dbReference type="InterPro" id="IPR000477">
    <property type="entry name" value="RT_dom"/>
</dbReference>
<gene>
    <name evidence="2" type="ORF">OsJ_02920</name>
</gene>
<accession>B9EYH0</accession>
<dbReference type="AlphaFoldDB" id="B9EYH0"/>
<feature type="domain" description="Reverse transcriptase" evidence="1">
    <location>
        <begin position="213"/>
        <end position="494"/>
    </location>
</feature>
<evidence type="ECO:0000259" key="1">
    <source>
        <dbReference type="PROSITE" id="PS50878"/>
    </source>
</evidence>
<dbReference type="Pfam" id="PF13966">
    <property type="entry name" value="zf-RVT"/>
    <property type="match status" value="1"/>
</dbReference>
<dbReference type="SUPFAM" id="SSF53098">
    <property type="entry name" value="Ribonuclease H-like"/>
    <property type="match status" value="1"/>
</dbReference>
<dbReference type="Pfam" id="PF13456">
    <property type="entry name" value="RVT_3"/>
    <property type="match status" value="1"/>
</dbReference>
<dbReference type="InterPro" id="IPR002156">
    <property type="entry name" value="RNaseH_domain"/>
</dbReference>
<name>B9EYH0_ORYSJ</name>
<dbReference type="Proteomes" id="UP000007752">
    <property type="component" value="Chromosome 1"/>
</dbReference>
<dbReference type="GO" id="GO:0003676">
    <property type="term" value="F:nucleic acid binding"/>
    <property type="evidence" value="ECO:0007669"/>
    <property type="project" value="InterPro"/>
</dbReference>
<reference evidence="2" key="2">
    <citation type="submission" date="2008-12" db="EMBL/GenBank/DDBJ databases">
        <title>Improved gene annotation of the rice (Oryza sativa) genomes.</title>
        <authorList>
            <person name="Wang J."/>
            <person name="Li R."/>
            <person name="Fan W."/>
            <person name="Huang Q."/>
            <person name="Zhang J."/>
            <person name="Zhou Y."/>
            <person name="Hu Y."/>
            <person name="Zi S."/>
            <person name="Li J."/>
            <person name="Ni P."/>
            <person name="Zheng H."/>
            <person name="Zhang Y."/>
            <person name="Zhao M."/>
            <person name="Hao Q."/>
            <person name="McDermott J."/>
            <person name="Samudrala R."/>
            <person name="Kristiansen K."/>
            <person name="Wong G.K.-S."/>
        </authorList>
    </citation>
    <scope>NUCLEOTIDE SEQUENCE</scope>
</reference>
<protein>
    <recommendedName>
        <fullName evidence="1">Reverse transcriptase domain-containing protein</fullName>
    </recommendedName>
</protein>
<dbReference type="Gene3D" id="3.30.420.10">
    <property type="entry name" value="Ribonuclease H-like superfamily/Ribonuclease H"/>
    <property type="match status" value="1"/>
</dbReference>
<dbReference type="InterPro" id="IPR012337">
    <property type="entry name" value="RNaseH-like_sf"/>
</dbReference>
<dbReference type="Pfam" id="PF00078">
    <property type="entry name" value="RVT_1"/>
    <property type="match status" value="1"/>
</dbReference>
<dbReference type="InterPro" id="IPR044730">
    <property type="entry name" value="RNase_H-like_dom_plant"/>
</dbReference>
<dbReference type="PANTHER" id="PTHR33116">
    <property type="entry name" value="REVERSE TRANSCRIPTASE ZINC-BINDING DOMAIN-CONTAINING PROTEIN-RELATED-RELATED"/>
    <property type="match status" value="1"/>
</dbReference>
<proteinExistence type="predicted"/>
<dbReference type="CDD" id="cd06222">
    <property type="entry name" value="RNase_H_like"/>
    <property type="match status" value="1"/>
</dbReference>
<evidence type="ECO:0000313" key="2">
    <source>
        <dbReference type="EMBL" id="EEE55133.1"/>
    </source>
</evidence>
<dbReference type="InterPro" id="IPR043502">
    <property type="entry name" value="DNA/RNA_pol_sf"/>
</dbReference>
<dbReference type="SUPFAM" id="SSF56672">
    <property type="entry name" value="DNA/RNA polymerases"/>
    <property type="match status" value="1"/>
</dbReference>